<gene>
    <name evidence="1" type="ORF">KSX_85720</name>
</gene>
<name>A0A8J3IFV3_9CHLR</name>
<organism evidence="1 2">
    <name type="scientific">Ktedonospora formicarum</name>
    <dbReference type="NCBI Taxonomy" id="2778364"/>
    <lineage>
        <taxon>Bacteria</taxon>
        <taxon>Bacillati</taxon>
        <taxon>Chloroflexota</taxon>
        <taxon>Ktedonobacteria</taxon>
        <taxon>Ktedonobacterales</taxon>
        <taxon>Ktedonobacteraceae</taxon>
        <taxon>Ktedonospora</taxon>
    </lineage>
</organism>
<reference evidence="1" key="1">
    <citation type="submission" date="2020-10" db="EMBL/GenBank/DDBJ databases">
        <title>Taxonomic study of unclassified bacteria belonging to the class Ktedonobacteria.</title>
        <authorList>
            <person name="Yabe S."/>
            <person name="Wang C.M."/>
            <person name="Zheng Y."/>
            <person name="Sakai Y."/>
            <person name="Cavaletti L."/>
            <person name="Monciardini P."/>
            <person name="Donadio S."/>
        </authorList>
    </citation>
    <scope>NUCLEOTIDE SEQUENCE</scope>
    <source>
        <strain evidence="1">SOSP1-1</strain>
    </source>
</reference>
<evidence type="ECO:0000313" key="2">
    <source>
        <dbReference type="Proteomes" id="UP000612362"/>
    </source>
</evidence>
<keyword evidence="2" id="KW-1185">Reference proteome</keyword>
<dbReference type="EMBL" id="BNJF01000008">
    <property type="protein sequence ID" value="GHO50409.1"/>
    <property type="molecule type" value="Genomic_DNA"/>
</dbReference>
<accession>A0A8J3IFV3</accession>
<dbReference type="Proteomes" id="UP000612362">
    <property type="component" value="Unassembled WGS sequence"/>
</dbReference>
<proteinExistence type="predicted"/>
<protein>
    <submittedName>
        <fullName evidence="1">Uncharacterized protein</fullName>
    </submittedName>
</protein>
<dbReference type="AlphaFoldDB" id="A0A8J3IFV3"/>
<evidence type="ECO:0000313" key="1">
    <source>
        <dbReference type="EMBL" id="GHO50409.1"/>
    </source>
</evidence>
<sequence length="59" mass="6480">MKQFSLLCLLAELLLNFALHLGNGTLKEINMGENLSDKKAMMRLSQTSEGSLQLGNLLS</sequence>
<comment type="caution">
    <text evidence="1">The sequence shown here is derived from an EMBL/GenBank/DDBJ whole genome shotgun (WGS) entry which is preliminary data.</text>
</comment>
<dbReference type="RefSeq" id="WP_220199430.1">
    <property type="nucleotide sequence ID" value="NZ_BNJF01000008.1"/>
</dbReference>